<feature type="compositionally biased region" description="Polar residues" evidence="4">
    <location>
        <begin position="369"/>
        <end position="382"/>
    </location>
</feature>
<evidence type="ECO:0000256" key="4">
    <source>
        <dbReference type="SAM" id="MobiDB-lite"/>
    </source>
</evidence>
<dbReference type="PANTHER" id="PTHR10380">
    <property type="entry name" value="CUTICLE PROTEIN"/>
    <property type="match status" value="1"/>
</dbReference>
<feature type="region of interest" description="Disordered" evidence="4">
    <location>
        <begin position="878"/>
        <end position="903"/>
    </location>
</feature>
<keyword evidence="6" id="KW-1185">Reference proteome</keyword>
<feature type="compositionally biased region" description="Polar residues" evidence="4">
    <location>
        <begin position="799"/>
        <end position="811"/>
    </location>
</feature>
<gene>
    <name evidence="5" type="ORF">PMACD_LOCUS4917</name>
</gene>
<feature type="region of interest" description="Disordered" evidence="4">
    <location>
        <begin position="283"/>
        <end position="316"/>
    </location>
</feature>
<dbReference type="AlphaFoldDB" id="A0A821QHH1"/>
<dbReference type="OrthoDB" id="8122882at2759"/>
<dbReference type="PROSITE" id="PS51155">
    <property type="entry name" value="CHIT_BIND_RR_2"/>
    <property type="match status" value="1"/>
</dbReference>
<dbReference type="InterPro" id="IPR050468">
    <property type="entry name" value="Cuticle_Struct_Prot"/>
</dbReference>
<comment type="caution">
    <text evidence="5">The sequence shown here is derived from an EMBL/GenBank/DDBJ whole genome shotgun (WGS) entry which is preliminary data.</text>
</comment>
<evidence type="ECO:0000256" key="3">
    <source>
        <dbReference type="PROSITE-ProRule" id="PRU00497"/>
    </source>
</evidence>
<feature type="region of interest" description="Disordered" evidence="4">
    <location>
        <begin position="369"/>
        <end position="402"/>
    </location>
</feature>
<reference evidence="5" key="1">
    <citation type="submission" date="2021-02" db="EMBL/GenBank/DDBJ databases">
        <authorList>
            <person name="Steward A R."/>
        </authorList>
    </citation>
    <scope>NUCLEOTIDE SEQUENCE</scope>
</reference>
<proteinExistence type="predicted"/>
<evidence type="ECO:0000256" key="1">
    <source>
        <dbReference type="ARBA" id="ARBA00022460"/>
    </source>
</evidence>
<dbReference type="GO" id="GO:0008010">
    <property type="term" value="F:structural constituent of chitin-based larval cuticle"/>
    <property type="evidence" value="ECO:0007669"/>
    <property type="project" value="TreeGrafter"/>
</dbReference>
<dbReference type="PROSITE" id="PS00233">
    <property type="entry name" value="CHIT_BIND_RR_1"/>
    <property type="match status" value="1"/>
</dbReference>
<dbReference type="EMBL" id="CAJOBZ010000009">
    <property type="protein sequence ID" value="CAF4826140.1"/>
    <property type="molecule type" value="Genomic_DNA"/>
</dbReference>
<evidence type="ECO:0000256" key="2">
    <source>
        <dbReference type="ARBA" id="ARBA00022729"/>
    </source>
</evidence>
<dbReference type="PANTHER" id="PTHR10380:SF173">
    <property type="entry name" value="CUTICULAR PROTEIN 47EF, ISOFORM C-RELATED"/>
    <property type="match status" value="1"/>
</dbReference>
<sequence length="903" mass="103485">MVSDSSIYLPPEPHTPIPYFAVNDMNKLPYQFLPPSATKAPSVYPSSHQVVFSSTMRPNFDDEDDDDDDEHQILISSPKPVLRQNQGSSPKNVTEQMHERRDIRTLPKMFSFEQHPQNRINGNQPALFQHVTTQQPLNQNTASRRMILTSELQRNDVNDHSKSYNSQFSQLPNLFFSSTTEPSIPILRLSNEMDLDGSFSYEALGADQTHYVQHSRMENMGSGKEEQVVEGSYSYVGDNGQTYTVHYIADSNGYRASGDHLPSPPPIPEIIQRAVQYNLAEEARRPPNMRSSWEDNDSDNENNVADKSSHYAPTRGLFTGKTPEAFSFGFAQNSNLQNNQIVTAATSHIPKTNFDIAVELSKAKSNPISPQITFSASQGTRNPSSSSPSQQSPSRTISVEKQTLPQIMNYEANSRDMDQENKPFWRWQYGMNVNNAEQNPNKNTISRSFAEGDDVIINFNDMTPQQYTDMIQRQFLGQNEGPVYDNSLKTFPSSTPSSIVTQVPNFVTSTMKNYNENEHQQIEYSTPKSNMYSYTNNNQDFKNMNNIQTQPDISNGYSTLRTEHVYSTSTESINNNNKYNEEIKIQPKNPTPNSYPGLIRQQHFLPPNQIVTRSYDYEELAYEPEKVTKSIDLHFINNERHNTNQQNLSIPPSNYWQPFNDISRTTTATPFQYSTFNNIQSTDITKTEEKSSFRPITFTKDPSTTTTEKSMEELLQGNIFLKNIVRSKKEENVEKFEAEPKEEKNSFKNEVKIEKPKHIQSLIKPQKELKTLQKKLDMNDVLNYIAMKNHFELAKTKPKSLNSNNYQNKPSPNFIPLREDKRESGERFEQESNTHRAVNEQQEELQGMIKNYKVLQRQRNAGQNLNHYTETQQRHVKTFQSDSLPPLGRAGPSMKSYLPPAYL</sequence>
<accession>A0A821QHH1</accession>
<dbReference type="GO" id="GO:0062129">
    <property type="term" value="C:chitin-based extracellular matrix"/>
    <property type="evidence" value="ECO:0007669"/>
    <property type="project" value="TreeGrafter"/>
</dbReference>
<name>A0A821QHH1_9NEOP</name>
<keyword evidence="1 3" id="KW-0193">Cuticle</keyword>
<evidence type="ECO:0000313" key="6">
    <source>
        <dbReference type="Proteomes" id="UP000663880"/>
    </source>
</evidence>
<feature type="compositionally biased region" description="Polar residues" evidence="4">
    <location>
        <begin position="83"/>
        <end position="95"/>
    </location>
</feature>
<evidence type="ECO:0000313" key="5">
    <source>
        <dbReference type="EMBL" id="CAF4826140.1"/>
    </source>
</evidence>
<feature type="compositionally biased region" description="Low complexity" evidence="4">
    <location>
        <begin position="383"/>
        <end position="394"/>
    </location>
</feature>
<dbReference type="InterPro" id="IPR031311">
    <property type="entry name" value="CHIT_BIND_RR_consensus"/>
</dbReference>
<feature type="region of interest" description="Disordered" evidence="4">
    <location>
        <begin position="798"/>
        <end position="817"/>
    </location>
</feature>
<dbReference type="Proteomes" id="UP000663880">
    <property type="component" value="Unassembled WGS sequence"/>
</dbReference>
<keyword evidence="2" id="KW-0732">Signal</keyword>
<dbReference type="InterPro" id="IPR000618">
    <property type="entry name" value="Insect_cuticle"/>
</dbReference>
<feature type="region of interest" description="Disordered" evidence="4">
    <location>
        <begin position="78"/>
        <end position="99"/>
    </location>
</feature>
<organism evidence="5 6">
    <name type="scientific">Pieris macdunnoughi</name>
    <dbReference type="NCBI Taxonomy" id="345717"/>
    <lineage>
        <taxon>Eukaryota</taxon>
        <taxon>Metazoa</taxon>
        <taxon>Ecdysozoa</taxon>
        <taxon>Arthropoda</taxon>
        <taxon>Hexapoda</taxon>
        <taxon>Insecta</taxon>
        <taxon>Pterygota</taxon>
        <taxon>Neoptera</taxon>
        <taxon>Endopterygota</taxon>
        <taxon>Lepidoptera</taxon>
        <taxon>Glossata</taxon>
        <taxon>Ditrysia</taxon>
        <taxon>Papilionoidea</taxon>
        <taxon>Pieridae</taxon>
        <taxon>Pierinae</taxon>
        <taxon>Pieris</taxon>
    </lineage>
</organism>
<dbReference type="Pfam" id="PF00379">
    <property type="entry name" value="Chitin_bind_4"/>
    <property type="match status" value="1"/>
</dbReference>
<protein>
    <submittedName>
        <fullName evidence="5">Uncharacterized protein</fullName>
    </submittedName>
</protein>